<feature type="domain" description="Carbohydrate kinase FGGY C-terminal" evidence="8">
    <location>
        <begin position="246"/>
        <end position="428"/>
    </location>
</feature>
<organism evidence="9 10">
    <name type="scientific">Egibacter rhizosphaerae</name>
    <dbReference type="NCBI Taxonomy" id="1670831"/>
    <lineage>
        <taxon>Bacteria</taxon>
        <taxon>Bacillati</taxon>
        <taxon>Actinomycetota</taxon>
        <taxon>Nitriliruptoria</taxon>
        <taxon>Egibacterales</taxon>
        <taxon>Egibacteraceae</taxon>
        <taxon>Egibacter</taxon>
    </lineage>
</organism>
<dbReference type="InterPro" id="IPR013449">
    <property type="entry name" value="Rhamnulokinase"/>
</dbReference>
<evidence type="ECO:0000259" key="7">
    <source>
        <dbReference type="Pfam" id="PF00370"/>
    </source>
</evidence>
<evidence type="ECO:0000313" key="9">
    <source>
        <dbReference type="EMBL" id="QBI20205.1"/>
    </source>
</evidence>
<evidence type="ECO:0000256" key="4">
    <source>
        <dbReference type="ARBA" id="ARBA00022777"/>
    </source>
</evidence>
<dbReference type="GO" id="GO:0005524">
    <property type="term" value="F:ATP binding"/>
    <property type="evidence" value="ECO:0007669"/>
    <property type="project" value="UniProtKB-KW"/>
</dbReference>
<name>A0A411YG10_9ACTN</name>
<dbReference type="InterPro" id="IPR050406">
    <property type="entry name" value="FGGY_Carb_Kinase"/>
</dbReference>
<evidence type="ECO:0000259" key="8">
    <source>
        <dbReference type="Pfam" id="PF02782"/>
    </source>
</evidence>
<dbReference type="OrthoDB" id="9761504at2"/>
<dbReference type="InterPro" id="IPR018484">
    <property type="entry name" value="FGGY_N"/>
</dbReference>
<evidence type="ECO:0000256" key="5">
    <source>
        <dbReference type="ARBA" id="ARBA00022840"/>
    </source>
</evidence>
<comment type="similarity">
    <text evidence="1">Belongs to the FGGY kinase family.</text>
</comment>
<dbReference type="GO" id="GO:0008993">
    <property type="term" value="F:rhamnulokinase activity"/>
    <property type="evidence" value="ECO:0007669"/>
    <property type="project" value="InterPro"/>
</dbReference>
<keyword evidence="5" id="KW-0067">ATP-binding</keyword>
<evidence type="ECO:0000256" key="3">
    <source>
        <dbReference type="ARBA" id="ARBA00022741"/>
    </source>
</evidence>
<evidence type="ECO:0000256" key="2">
    <source>
        <dbReference type="ARBA" id="ARBA00022679"/>
    </source>
</evidence>
<dbReference type="Pfam" id="PF02782">
    <property type="entry name" value="FGGY_C"/>
    <property type="match status" value="1"/>
</dbReference>
<dbReference type="RefSeq" id="WP_131155202.1">
    <property type="nucleotide sequence ID" value="NZ_CP036402.1"/>
</dbReference>
<dbReference type="InterPro" id="IPR043129">
    <property type="entry name" value="ATPase_NBD"/>
</dbReference>
<protein>
    <submittedName>
        <fullName evidence="9">Rhamnulokinase</fullName>
    </submittedName>
</protein>
<dbReference type="Gene3D" id="3.30.420.40">
    <property type="match status" value="2"/>
</dbReference>
<dbReference type="KEGG" id="erz:ER308_11935"/>
<evidence type="ECO:0000256" key="6">
    <source>
        <dbReference type="ARBA" id="ARBA00023308"/>
    </source>
</evidence>
<dbReference type="InterPro" id="IPR018485">
    <property type="entry name" value="FGGY_C"/>
</dbReference>
<keyword evidence="4 9" id="KW-0418">Kinase</keyword>
<keyword evidence="6" id="KW-0684">Rhamnose metabolism</keyword>
<keyword evidence="2" id="KW-0808">Transferase</keyword>
<dbReference type="EMBL" id="CP036402">
    <property type="protein sequence ID" value="QBI20205.1"/>
    <property type="molecule type" value="Genomic_DNA"/>
</dbReference>
<dbReference type="Pfam" id="PF00370">
    <property type="entry name" value="FGGY_N"/>
    <property type="match status" value="1"/>
</dbReference>
<accession>A0A411YG10</accession>
<sequence length="454" mass="47655">MSTAPTRVLAVDLGATSVRVASVDLDDDVPRVEIVHRWAHGPVEHRDGTLRWDWEGVMAAVERGLDEALAAGPAASIGVDGWGVDYALLDRDGALVAPPFSHRDARTAGWREVAERLGPAALYERTGIQLMPINTLFQLAAHDRDELARAERLMLLPDLVVHRLTGRDAAEWSNASTTALVDRASGSWSTELLEQVGVAPRLLPPIDTAGRRAGTWRGVPVHTVGSHDTASAFVAVPGVPGPGTAIISSGTWVLVGAERDAPVITPDARERNFSNEGGALGGTRLLKNVMGFWMLEQCRAAWGDPPREELLAAAAGAELVPTVDATDERFLAPADMDAEVRAAAGLGQEAGRGEVVRCVLASIAAATARVAGELGTTTGARVEDVLVVGGGVRTDLMNGLFAEHTGLPITVGSAEATALGNALVQGIALGRFEDLTAARRWTASAGRPVPWAAV</sequence>
<dbReference type="Proteomes" id="UP000291469">
    <property type="component" value="Chromosome"/>
</dbReference>
<reference evidence="9 10" key="1">
    <citation type="submission" date="2019-01" db="EMBL/GenBank/DDBJ databases">
        <title>Egibacter rhizosphaerae EGI 80759T.</title>
        <authorList>
            <person name="Chen D.-D."/>
            <person name="Tian Y."/>
            <person name="Jiao J.-Y."/>
            <person name="Zhang X.-T."/>
            <person name="Zhang Y.-G."/>
            <person name="Zhang Y."/>
            <person name="Xiao M."/>
            <person name="Shu W.-S."/>
            <person name="Li W.-J."/>
        </authorList>
    </citation>
    <scope>NUCLEOTIDE SEQUENCE [LARGE SCALE GENOMIC DNA]</scope>
    <source>
        <strain evidence="9 10">EGI 80759</strain>
    </source>
</reference>
<feature type="domain" description="Carbohydrate kinase FGGY N-terminal" evidence="7">
    <location>
        <begin position="8"/>
        <end position="216"/>
    </location>
</feature>
<proteinExistence type="inferred from homology"/>
<dbReference type="SUPFAM" id="SSF53067">
    <property type="entry name" value="Actin-like ATPase domain"/>
    <property type="match status" value="2"/>
</dbReference>
<dbReference type="PANTHER" id="PTHR43095">
    <property type="entry name" value="SUGAR KINASE"/>
    <property type="match status" value="1"/>
</dbReference>
<evidence type="ECO:0000256" key="1">
    <source>
        <dbReference type="ARBA" id="ARBA00009156"/>
    </source>
</evidence>
<dbReference type="CDD" id="cd07771">
    <property type="entry name" value="ASKHA_NBD_FGGY_RhaB-like"/>
    <property type="match status" value="1"/>
</dbReference>
<keyword evidence="3" id="KW-0547">Nucleotide-binding</keyword>
<dbReference type="AlphaFoldDB" id="A0A411YG10"/>
<keyword evidence="10" id="KW-1185">Reference proteome</keyword>
<dbReference type="GO" id="GO:0019301">
    <property type="term" value="P:rhamnose catabolic process"/>
    <property type="evidence" value="ECO:0007669"/>
    <property type="project" value="InterPro"/>
</dbReference>
<gene>
    <name evidence="9" type="ORF">ER308_11935</name>
</gene>
<evidence type="ECO:0000313" key="10">
    <source>
        <dbReference type="Proteomes" id="UP000291469"/>
    </source>
</evidence>